<dbReference type="InterPro" id="IPR003333">
    <property type="entry name" value="CMAS"/>
</dbReference>
<dbReference type="PIRSF" id="PIRSF003085">
    <property type="entry name" value="CMAS"/>
    <property type="match status" value="1"/>
</dbReference>
<dbReference type="InterPro" id="IPR050723">
    <property type="entry name" value="CFA/CMAS"/>
</dbReference>
<dbReference type="SUPFAM" id="SSF53335">
    <property type="entry name" value="S-adenosyl-L-methionine-dependent methyltransferases"/>
    <property type="match status" value="1"/>
</dbReference>
<organism evidence="6 7">
    <name type="scientific">Armillaria solidipes</name>
    <dbReference type="NCBI Taxonomy" id="1076256"/>
    <lineage>
        <taxon>Eukaryota</taxon>
        <taxon>Fungi</taxon>
        <taxon>Dikarya</taxon>
        <taxon>Basidiomycota</taxon>
        <taxon>Agaricomycotina</taxon>
        <taxon>Agaricomycetes</taxon>
        <taxon>Agaricomycetidae</taxon>
        <taxon>Agaricales</taxon>
        <taxon>Marasmiineae</taxon>
        <taxon>Physalacriaceae</taxon>
        <taxon>Armillaria</taxon>
    </lineage>
</organism>
<evidence type="ECO:0000256" key="4">
    <source>
        <dbReference type="ARBA" id="ARBA00022691"/>
    </source>
</evidence>
<keyword evidence="2" id="KW-0489">Methyltransferase</keyword>
<comment type="similarity">
    <text evidence="1">Belongs to the CFA/CMAS family.</text>
</comment>
<sequence length="471" mass="52877">MASKSCIRFSTKSAISSLGALALCSPRSWLASCARQSILSALTSAISVGHLIIEDAEGSHTYGSFKKDCNHVHIKVKSDNFWLRLILSGDLGFSEAYMIGEIELPDLRAAMNLWLDNQSTMEDTLSSTYTRITSTLSSAYNSFLGQTKSNARLNVIASYDQSNELFKAFLSSEMMYSCALWDESEGGVRGDLEIGPFPGDLEAAQRRKIHHVLRQARLKPGYRVLEFGSGWGGLAIEAAGTFGCTVDTLTLSIEQKTLAEERIAAAGLSDKIHVHLLDYRDIPSEWENAFDAFVSVEMLEHVGSKHYANYFRLVSFALKPHNATAVVSASTFPESRYSSYQAEDFMRKYMWPNSCLPSASALIQAASPHFNLERVENHAAHYPRTLREWGRRLEKNLTQEMVSKDYPGLSDGHSYEAFKRKWMYLFAYAGAGFAKGYITCHMLTFIREVSFQLCCMFQFYKNCSYHIERCA</sequence>
<dbReference type="AlphaFoldDB" id="A0A2H3BW59"/>
<keyword evidence="3" id="KW-0808">Transferase</keyword>
<protein>
    <submittedName>
        <fullName evidence="6">Cyclopropane-fatty-acyl-phospholipid synthase</fullName>
    </submittedName>
</protein>
<dbReference type="GO" id="GO:0032259">
    <property type="term" value="P:methylation"/>
    <property type="evidence" value="ECO:0007669"/>
    <property type="project" value="UniProtKB-KW"/>
</dbReference>
<evidence type="ECO:0000256" key="3">
    <source>
        <dbReference type="ARBA" id="ARBA00022679"/>
    </source>
</evidence>
<evidence type="ECO:0000256" key="2">
    <source>
        <dbReference type="ARBA" id="ARBA00022603"/>
    </source>
</evidence>
<dbReference type="Gene3D" id="3.40.50.150">
    <property type="entry name" value="Vaccinia Virus protein VP39"/>
    <property type="match status" value="1"/>
</dbReference>
<name>A0A2H3BW59_9AGAR</name>
<accession>A0A2H3BW59</accession>
<dbReference type="Pfam" id="PF02353">
    <property type="entry name" value="CMAS"/>
    <property type="match status" value="1"/>
</dbReference>
<keyword evidence="7" id="KW-1185">Reference proteome</keyword>
<dbReference type="CDD" id="cd02440">
    <property type="entry name" value="AdoMet_MTases"/>
    <property type="match status" value="1"/>
</dbReference>
<dbReference type="Proteomes" id="UP000218334">
    <property type="component" value="Unassembled WGS sequence"/>
</dbReference>
<dbReference type="STRING" id="1076256.A0A2H3BW59"/>
<keyword evidence="4" id="KW-0949">S-adenosyl-L-methionine</keyword>
<dbReference type="PANTHER" id="PTHR43667">
    <property type="entry name" value="CYCLOPROPANE-FATTY-ACYL-PHOSPHOLIPID SYNTHASE"/>
    <property type="match status" value="1"/>
</dbReference>
<proteinExistence type="inferred from homology"/>
<dbReference type="GO" id="GO:0008168">
    <property type="term" value="F:methyltransferase activity"/>
    <property type="evidence" value="ECO:0007669"/>
    <property type="project" value="UniProtKB-KW"/>
</dbReference>
<evidence type="ECO:0000256" key="5">
    <source>
        <dbReference type="ARBA" id="ARBA00023098"/>
    </source>
</evidence>
<keyword evidence="5" id="KW-0443">Lipid metabolism</keyword>
<dbReference type="PANTHER" id="PTHR43667:SF2">
    <property type="entry name" value="FATTY ACID C-METHYL TRANSFERASE"/>
    <property type="match status" value="1"/>
</dbReference>
<dbReference type="InterPro" id="IPR029063">
    <property type="entry name" value="SAM-dependent_MTases_sf"/>
</dbReference>
<dbReference type="EMBL" id="KZ293421">
    <property type="protein sequence ID" value="PBK73214.1"/>
    <property type="molecule type" value="Genomic_DNA"/>
</dbReference>
<evidence type="ECO:0000313" key="7">
    <source>
        <dbReference type="Proteomes" id="UP000218334"/>
    </source>
</evidence>
<gene>
    <name evidence="6" type="ORF">ARMSODRAFT_720983</name>
</gene>
<evidence type="ECO:0000313" key="6">
    <source>
        <dbReference type="EMBL" id="PBK73214.1"/>
    </source>
</evidence>
<dbReference type="GO" id="GO:0008610">
    <property type="term" value="P:lipid biosynthetic process"/>
    <property type="evidence" value="ECO:0007669"/>
    <property type="project" value="InterPro"/>
</dbReference>
<reference evidence="7" key="1">
    <citation type="journal article" date="2017" name="Nat. Ecol. Evol.">
        <title>Genome expansion and lineage-specific genetic innovations in the forest pathogenic fungi Armillaria.</title>
        <authorList>
            <person name="Sipos G."/>
            <person name="Prasanna A.N."/>
            <person name="Walter M.C."/>
            <person name="O'Connor E."/>
            <person name="Balint B."/>
            <person name="Krizsan K."/>
            <person name="Kiss B."/>
            <person name="Hess J."/>
            <person name="Varga T."/>
            <person name="Slot J."/>
            <person name="Riley R."/>
            <person name="Boka B."/>
            <person name="Rigling D."/>
            <person name="Barry K."/>
            <person name="Lee J."/>
            <person name="Mihaltcheva S."/>
            <person name="LaButti K."/>
            <person name="Lipzen A."/>
            <person name="Waldron R."/>
            <person name="Moloney N.M."/>
            <person name="Sperisen C."/>
            <person name="Kredics L."/>
            <person name="Vagvoelgyi C."/>
            <person name="Patrignani A."/>
            <person name="Fitzpatrick D."/>
            <person name="Nagy I."/>
            <person name="Doyle S."/>
            <person name="Anderson J.B."/>
            <person name="Grigoriev I.V."/>
            <person name="Gueldener U."/>
            <person name="Muensterkoetter M."/>
            <person name="Nagy L.G."/>
        </authorList>
    </citation>
    <scope>NUCLEOTIDE SEQUENCE [LARGE SCALE GENOMIC DNA]</scope>
    <source>
        <strain evidence="7">28-4</strain>
    </source>
</reference>
<evidence type="ECO:0000256" key="1">
    <source>
        <dbReference type="ARBA" id="ARBA00010815"/>
    </source>
</evidence>